<dbReference type="SUPFAM" id="SSF48452">
    <property type="entry name" value="TPR-like"/>
    <property type="match status" value="1"/>
</dbReference>
<dbReference type="Proteomes" id="UP000663852">
    <property type="component" value="Unassembled WGS sequence"/>
</dbReference>
<evidence type="ECO:0000313" key="3">
    <source>
        <dbReference type="Proteomes" id="UP000663852"/>
    </source>
</evidence>
<feature type="compositionally biased region" description="Basic residues" evidence="1">
    <location>
        <begin position="1"/>
        <end position="19"/>
    </location>
</feature>
<accession>A0A814RQJ5</accession>
<gene>
    <name evidence="2" type="ORF">EDS130_LOCUS21868</name>
</gene>
<protein>
    <submittedName>
        <fullName evidence="2">Uncharacterized protein</fullName>
    </submittedName>
</protein>
<organism evidence="2 3">
    <name type="scientific">Adineta ricciae</name>
    <name type="common">Rotifer</name>
    <dbReference type="NCBI Taxonomy" id="249248"/>
    <lineage>
        <taxon>Eukaryota</taxon>
        <taxon>Metazoa</taxon>
        <taxon>Spiralia</taxon>
        <taxon>Gnathifera</taxon>
        <taxon>Rotifera</taxon>
        <taxon>Eurotatoria</taxon>
        <taxon>Bdelloidea</taxon>
        <taxon>Adinetida</taxon>
        <taxon>Adinetidae</taxon>
        <taxon>Adineta</taxon>
    </lineage>
</organism>
<dbReference type="EMBL" id="CAJNOJ010000112">
    <property type="protein sequence ID" value="CAF1136908.1"/>
    <property type="molecule type" value="Genomic_DNA"/>
</dbReference>
<evidence type="ECO:0000256" key="1">
    <source>
        <dbReference type="SAM" id="MobiDB-lite"/>
    </source>
</evidence>
<evidence type="ECO:0000313" key="2">
    <source>
        <dbReference type="EMBL" id="CAF1136908.1"/>
    </source>
</evidence>
<feature type="region of interest" description="Disordered" evidence="1">
    <location>
        <begin position="1"/>
        <end position="21"/>
    </location>
</feature>
<proteinExistence type="predicted"/>
<dbReference type="OrthoDB" id="10053840at2759"/>
<dbReference type="AlphaFoldDB" id="A0A814RQJ5"/>
<dbReference type="Gene3D" id="1.25.40.10">
    <property type="entry name" value="Tetratricopeptide repeat domain"/>
    <property type="match status" value="1"/>
</dbReference>
<sequence>MKTKKANGKRTNSKSHKKPYANVLERLPDNDPKTKIEVRTHLAQHLFLCEDYDGATKVYEDICSIIQEMLKHYIKLLNVRVNKKKIGQTYTRLQQLLVIEPRFAKAYQLCATYFTQQDDFEQAEAYRWRYEVYSWIRMLKSARELECSTTKLENDTSRRSSELLAAVCYHHYHGEEESKAFAILEQRGTAFEDDEQDLISLLLRTLLKKQQSVCTVKGTVNALAGMKYEKLFGILPNLLPHDVNVFFLTDTPNALAKLGDRRAIPLLTDTIDRSVQEKDDHNDEKVKSYLRNGTKKKDIGKVCLAVATSEQQYFTELEKILTDGNTLDYVTIEYL</sequence>
<comment type="caution">
    <text evidence="2">The sequence shown here is derived from an EMBL/GenBank/DDBJ whole genome shotgun (WGS) entry which is preliminary data.</text>
</comment>
<reference evidence="2" key="1">
    <citation type="submission" date="2021-02" db="EMBL/GenBank/DDBJ databases">
        <authorList>
            <person name="Nowell W R."/>
        </authorList>
    </citation>
    <scope>NUCLEOTIDE SEQUENCE</scope>
</reference>
<dbReference type="InterPro" id="IPR011990">
    <property type="entry name" value="TPR-like_helical_dom_sf"/>
</dbReference>
<name>A0A814RQJ5_ADIRI</name>